<dbReference type="InterPro" id="IPR010982">
    <property type="entry name" value="Lambda_DNA-bd_dom_sf"/>
</dbReference>
<feature type="domain" description="HTH cro/C1-type" evidence="2">
    <location>
        <begin position="46"/>
        <end position="92"/>
    </location>
</feature>
<dbReference type="Pfam" id="PF01381">
    <property type="entry name" value="HTH_3"/>
    <property type="match status" value="1"/>
</dbReference>
<evidence type="ECO:0000256" key="1">
    <source>
        <dbReference type="SAM" id="MobiDB-lite"/>
    </source>
</evidence>
<name>A0AAV5N952_9GAMM</name>
<proteinExistence type="predicted"/>
<reference evidence="3" key="1">
    <citation type="submission" date="2022-06" db="EMBL/GenBank/DDBJ databases">
        <title>Draft genome sequences of Leminorella grimontii str. JCM5902.</title>
        <authorList>
            <person name="Wakabayashi Y."/>
            <person name="Kojima K."/>
        </authorList>
    </citation>
    <scope>NUCLEOTIDE SEQUENCE</scope>
    <source>
        <strain evidence="3">JCM 5902</strain>
    </source>
</reference>
<dbReference type="GO" id="GO:0003677">
    <property type="term" value="F:DNA binding"/>
    <property type="evidence" value="ECO:0007669"/>
    <property type="project" value="InterPro"/>
</dbReference>
<evidence type="ECO:0000313" key="3">
    <source>
        <dbReference type="EMBL" id="GKX57443.1"/>
    </source>
</evidence>
<keyword evidence="4" id="KW-1185">Reference proteome</keyword>
<dbReference type="Gene3D" id="1.10.260.40">
    <property type="entry name" value="lambda repressor-like DNA-binding domains"/>
    <property type="match status" value="1"/>
</dbReference>
<gene>
    <name evidence="3" type="ORF">SOASR030_35550</name>
</gene>
<dbReference type="SUPFAM" id="SSF47413">
    <property type="entry name" value="lambda repressor-like DNA-binding domains"/>
    <property type="match status" value="1"/>
</dbReference>
<feature type="compositionally biased region" description="Polar residues" evidence="1">
    <location>
        <begin position="188"/>
        <end position="198"/>
    </location>
</feature>
<dbReference type="Proteomes" id="UP001058124">
    <property type="component" value="Unassembled WGS sequence"/>
</dbReference>
<organism evidence="3 4">
    <name type="scientific">Leminorella grimontii</name>
    <dbReference type="NCBI Taxonomy" id="82981"/>
    <lineage>
        <taxon>Bacteria</taxon>
        <taxon>Pseudomonadati</taxon>
        <taxon>Pseudomonadota</taxon>
        <taxon>Gammaproteobacteria</taxon>
        <taxon>Enterobacterales</taxon>
        <taxon>Budviciaceae</taxon>
        <taxon>Leminorella</taxon>
    </lineage>
</organism>
<dbReference type="PROSITE" id="PS50943">
    <property type="entry name" value="HTH_CROC1"/>
    <property type="match status" value="1"/>
</dbReference>
<feature type="region of interest" description="Disordered" evidence="1">
    <location>
        <begin position="170"/>
        <end position="204"/>
    </location>
</feature>
<accession>A0AAV5N952</accession>
<dbReference type="EMBL" id="BRLH01000015">
    <property type="protein sequence ID" value="GKX57443.1"/>
    <property type="molecule type" value="Genomic_DNA"/>
</dbReference>
<dbReference type="AlphaFoldDB" id="A0AAV5N952"/>
<dbReference type="RefSeq" id="WP_051155825.1">
    <property type="nucleotide sequence ID" value="NZ_BRLH01000015.1"/>
</dbReference>
<sequence>MEEKNKESKSSGYKEKTGDELINRNRIIVREGINRFGERLKKAMGGMSNSELGRKSGMSEATIRKYLQGKIYPGIDSAALIANACNVPLMWLVSGIELNDEKREVSSLLSELLGHLDEVDKQMLTNLLVKEGINTLLALLDKNNLLLLQQPDTLKAHMIQEYITGPLREEEATTASTTNKVCARANEEQTTPESLTNTRPRKAG</sequence>
<comment type="caution">
    <text evidence="3">The sequence shown here is derived from an EMBL/GenBank/DDBJ whole genome shotgun (WGS) entry which is preliminary data.</text>
</comment>
<dbReference type="InterPro" id="IPR001387">
    <property type="entry name" value="Cro/C1-type_HTH"/>
</dbReference>
<dbReference type="SMART" id="SM00530">
    <property type="entry name" value="HTH_XRE"/>
    <property type="match status" value="1"/>
</dbReference>
<protein>
    <recommendedName>
        <fullName evidence="2">HTH cro/C1-type domain-containing protein</fullName>
    </recommendedName>
</protein>
<evidence type="ECO:0000259" key="2">
    <source>
        <dbReference type="PROSITE" id="PS50943"/>
    </source>
</evidence>
<dbReference type="CDD" id="cd00093">
    <property type="entry name" value="HTH_XRE"/>
    <property type="match status" value="1"/>
</dbReference>
<evidence type="ECO:0000313" key="4">
    <source>
        <dbReference type="Proteomes" id="UP001058124"/>
    </source>
</evidence>